<dbReference type="InterPro" id="IPR036457">
    <property type="entry name" value="PPM-type-like_dom_sf"/>
</dbReference>
<dbReference type="Proteomes" id="UP001230289">
    <property type="component" value="Unassembled WGS sequence"/>
</dbReference>
<dbReference type="RefSeq" id="WP_308488732.1">
    <property type="nucleotide sequence ID" value="NZ_JAVFCB010000003.1"/>
</dbReference>
<accession>A0ABU0XEB6</accession>
<dbReference type="InterPro" id="IPR015655">
    <property type="entry name" value="PP2C"/>
</dbReference>
<evidence type="ECO:0000313" key="4">
    <source>
        <dbReference type="Proteomes" id="UP001230289"/>
    </source>
</evidence>
<dbReference type="SMART" id="SM00332">
    <property type="entry name" value="PP2Cc"/>
    <property type="match status" value="1"/>
</dbReference>
<evidence type="ECO:0000256" key="1">
    <source>
        <dbReference type="SAM" id="MobiDB-lite"/>
    </source>
</evidence>
<comment type="caution">
    <text evidence="3">The sequence shown here is derived from an EMBL/GenBank/DDBJ whole genome shotgun (WGS) entry which is preliminary data.</text>
</comment>
<reference evidence="3 4" key="1">
    <citation type="submission" date="2023-08" db="EMBL/GenBank/DDBJ databases">
        <title>Microbacterium sp. nov., isolated from a waste landfill.</title>
        <authorList>
            <person name="Wen W."/>
        </authorList>
    </citation>
    <scope>NUCLEOTIDE SEQUENCE [LARGE SCALE GENOMIC DNA]</scope>
    <source>
        <strain evidence="3 4">ASV81</strain>
    </source>
</reference>
<name>A0ABU0XEB6_9MICO</name>
<protein>
    <submittedName>
        <fullName evidence="3">Protein phosphatase 2C domain-containing protein</fullName>
    </submittedName>
</protein>
<organism evidence="3 4">
    <name type="scientific">Microbacterium capsulatum</name>
    <dbReference type="NCBI Taxonomy" id="3041921"/>
    <lineage>
        <taxon>Bacteria</taxon>
        <taxon>Bacillati</taxon>
        <taxon>Actinomycetota</taxon>
        <taxon>Actinomycetes</taxon>
        <taxon>Micrococcales</taxon>
        <taxon>Microbacteriaceae</taxon>
        <taxon>Microbacterium</taxon>
    </lineage>
</organism>
<feature type="region of interest" description="Disordered" evidence="1">
    <location>
        <begin position="245"/>
        <end position="270"/>
    </location>
</feature>
<gene>
    <name evidence="3" type="ORF">RBR11_05975</name>
</gene>
<dbReference type="InterPro" id="IPR001932">
    <property type="entry name" value="PPM-type_phosphatase-like_dom"/>
</dbReference>
<sequence length="270" mass="28347">MRLNGVELAWGSASDRGLRRPRNEDSHLAEAPLFLVADGMGGHEAGAEASARAIAEFTGLVGTRLAPDAVQEAFARAARSVDELGSGSFPPGTTLCGAVLCEQAGEPYWVILNVGDSRTYRLFGGSLAQISVDHSSVQQLIDSGSISAAEAERHPQRSVITRALGAGSTATPDYWLLPVVTAERLLVCSDGLTKELGADDIGRVLCDEPSPQGAATRLVHEALLRGGRDNITVVVVDVIEALTDEESEDDTAGATLPRPAEQEGEAHGRL</sequence>
<dbReference type="EMBL" id="JAVFCB010000003">
    <property type="protein sequence ID" value="MDQ4213458.1"/>
    <property type="molecule type" value="Genomic_DNA"/>
</dbReference>
<feature type="compositionally biased region" description="Basic and acidic residues" evidence="1">
    <location>
        <begin position="260"/>
        <end position="270"/>
    </location>
</feature>
<dbReference type="Gene3D" id="3.60.40.10">
    <property type="entry name" value="PPM-type phosphatase domain"/>
    <property type="match status" value="1"/>
</dbReference>
<proteinExistence type="predicted"/>
<evidence type="ECO:0000259" key="2">
    <source>
        <dbReference type="PROSITE" id="PS51746"/>
    </source>
</evidence>
<dbReference type="PROSITE" id="PS51746">
    <property type="entry name" value="PPM_2"/>
    <property type="match status" value="1"/>
</dbReference>
<keyword evidence="4" id="KW-1185">Reference proteome</keyword>
<feature type="domain" description="PPM-type phosphatase" evidence="2">
    <location>
        <begin position="9"/>
        <end position="238"/>
    </location>
</feature>
<dbReference type="SMART" id="SM00331">
    <property type="entry name" value="PP2C_SIG"/>
    <property type="match status" value="1"/>
</dbReference>
<dbReference type="PANTHER" id="PTHR47992">
    <property type="entry name" value="PROTEIN PHOSPHATASE"/>
    <property type="match status" value="1"/>
</dbReference>
<dbReference type="CDD" id="cd00143">
    <property type="entry name" value="PP2Cc"/>
    <property type="match status" value="1"/>
</dbReference>
<evidence type="ECO:0000313" key="3">
    <source>
        <dbReference type="EMBL" id="MDQ4213458.1"/>
    </source>
</evidence>
<dbReference type="SUPFAM" id="SSF81606">
    <property type="entry name" value="PP2C-like"/>
    <property type="match status" value="1"/>
</dbReference>